<name>A0A0A5HLU3_9BACI</name>
<dbReference type="InterPro" id="IPR051917">
    <property type="entry name" value="Transposase-Integrase"/>
</dbReference>
<reference evidence="2 3" key="1">
    <citation type="submission" date="2013-08" db="EMBL/GenBank/DDBJ databases">
        <authorList>
            <person name="Huang J."/>
            <person name="Wang G."/>
        </authorList>
    </citation>
    <scope>NUCLEOTIDE SEQUENCE [LARGE SCALE GENOMIC DNA]</scope>
    <source>
        <strain evidence="2 3">JSM 072002</strain>
    </source>
</reference>
<protein>
    <recommendedName>
        <fullName evidence="1">Transposase IS30-like HTH domain-containing protein</fullName>
    </recommendedName>
</protein>
<dbReference type="PANTHER" id="PTHR10948:SF23">
    <property type="entry name" value="TRANSPOSASE INSI FOR INSERTION SEQUENCE ELEMENT IS30A-RELATED"/>
    <property type="match status" value="1"/>
</dbReference>
<dbReference type="GO" id="GO:0005829">
    <property type="term" value="C:cytosol"/>
    <property type="evidence" value="ECO:0007669"/>
    <property type="project" value="TreeGrafter"/>
</dbReference>
<dbReference type="InterPro" id="IPR013324">
    <property type="entry name" value="RNA_pol_sigma_r3/r4-like"/>
</dbReference>
<dbReference type="GO" id="GO:0032196">
    <property type="term" value="P:transposition"/>
    <property type="evidence" value="ECO:0007669"/>
    <property type="project" value="TreeGrafter"/>
</dbReference>
<proteinExistence type="predicted"/>
<evidence type="ECO:0000259" key="1">
    <source>
        <dbReference type="Pfam" id="PF13936"/>
    </source>
</evidence>
<organism evidence="2 3">
    <name type="scientific">Pontibacillus litoralis JSM 072002</name>
    <dbReference type="NCBI Taxonomy" id="1385512"/>
    <lineage>
        <taxon>Bacteria</taxon>
        <taxon>Bacillati</taxon>
        <taxon>Bacillota</taxon>
        <taxon>Bacilli</taxon>
        <taxon>Bacillales</taxon>
        <taxon>Bacillaceae</taxon>
        <taxon>Pontibacillus</taxon>
    </lineage>
</organism>
<evidence type="ECO:0000313" key="3">
    <source>
        <dbReference type="Proteomes" id="UP000030401"/>
    </source>
</evidence>
<dbReference type="GO" id="GO:0004803">
    <property type="term" value="F:transposase activity"/>
    <property type="evidence" value="ECO:0007669"/>
    <property type="project" value="TreeGrafter"/>
</dbReference>
<dbReference type="RefSeq" id="WP_036836156.1">
    <property type="nucleotide sequence ID" value="NZ_AVPG01000035.1"/>
</dbReference>
<gene>
    <name evidence="2" type="ORF">N784_13120</name>
</gene>
<dbReference type="AlphaFoldDB" id="A0A0A5HLU3"/>
<comment type="caution">
    <text evidence="2">The sequence shown here is derived from an EMBL/GenBank/DDBJ whole genome shotgun (WGS) entry which is preliminary data.</text>
</comment>
<feature type="domain" description="Transposase IS30-like HTH" evidence="1">
    <location>
        <begin position="13"/>
        <end position="54"/>
    </location>
</feature>
<evidence type="ECO:0000313" key="2">
    <source>
        <dbReference type="EMBL" id="KGX84587.1"/>
    </source>
</evidence>
<dbReference type="PANTHER" id="PTHR10948">
    <property type="entry name" value="TRANSPOSASE"/>
    <property type="match status" value="1"/>
</dbReference>
<keyword evidence="3" id="KW-1185">Reference proteome</keyword>
<sequence>MTQIHSNMKKRTYTHLTDIERGQIAAYLEQGLSLRNIAKKMGRDVSTISREKKRGSVQQIDTFRKPYTEYFPPCL</sequence>
<dbReference type="eggNOG" id="COG2826">
    <property type="taxonomic scope" value="Bacteria"/>
</dbReference>
<dbReference type="SUPFAM" id="SSF88659">
    <property type="entry name" value="Sigma3 and sigma4 domains of RNA polymerase sigma factors"/>
    <property type="match status" value="1"/>
</dbReference>
<dbReference type="Proteomes" id="UP000030401">
    <property type="component" value="Unassembled WGS sequence"/>
</dbReference>
<dbReference type="STRING" id="1385512.N784_13120"/>
<dbReference type="Pfam" id="PF13936">
    <property type="entry name" value="HTH_38"/>
    <property type="match status" value="1"/>
</dbReference>
<dbReference type="InterPro" id="IPR025246">
    <property type="entry name" value="IS30-like_HTH"/>
</dbReference>
<dbReference type="EMBL" id="AVPG01000035">
    <property type="protein sequence ID" value="KGX84587.1"/>
    <property type="molecule type" value="Genomic_DNA"/>
</dbReference>
<accession>A0A0A5HLU3</accession>
<dbReference type="Gene3D" id="1.10.10.60">
    <property type="entry name" value="Homeodomain-like"/>
    <property type="match status" value="1"/>
</dbReference>